<reference evidence="2" key="1">
    <citation type="submission" date="2017-04" db="EMBL/GenBank/DDBJ databases">
        <authorList>
            <person name="Varghese N."/>
            <person name="Submissions S."/>
        </authorList>
    </citation>
    <scope>NUCLEOTIDE SEQUENCE [LARGE SCALE GENOMIC DNA]</scope>
    <source>
        <strain evidence="2">Ballard 720</strain>
    </source>
</reference>
<protein>
    <submittedName>
        <fullName evidence="1">Uncharacterized protein</fullName>
    </submittedName>
</protein>
<dbReference type="Proteomes" id="UP000192911">
    <property type="component" value="Unassembled WGS sequence"/>
</dbReference>
<sequence length="668" mass="69316">MNKLLLRAASYTVVALSLDACNGGGTTLSGGVYMGKVANAQVALYQITADGAVALSPIAVTRTDANGTFSVSASPRYPVLVRASGGTYIEEATGEEATLSTPLSAVYLSTPSRMSITPYSTAVVTDALARGGLNSANVTAAASRVSAFLGGIDAQQTVPVYSGTANGSDIPAGVRMAFALGAESQARTDAGLALENSAQNIATQAANGDTLGMCHTGAGNTSADGTVHATAGDACTVTEGAVAYAANALNRTGIASVDQLAPAQGAPLAGTIASGSCSDRVTLLANTSNLALFDSRRQAVQATLVGDMTASNWSTYPTPSTWGPFATRYGTLQMPAGCTGADALRELVMAVENYWVDQNVNYCHHHIPGWLPPEGTNTSGKPYRDSTPGSTLLTCTAQRGANGAQSIQLAAGDAPAAFPASSINWHGVDCSDFTSWAYNFAGITANDLSTGIGTQACSTADNGGTDAAPSPGVLLDINQANIGTMESYLRPGDLLYITQENPTADAGQFTGDYKISHVVTWTGKHWSDLQAGADASRYDINRIGQPDSRLGGDFRAHFPPGFDFSQLGATPTTDPWMILDSHFAGPAYRPFLLWYRTHLSHVRRIIGADDARADPVLSAYVIKPISRNAKRTLITLGSTHAGSTATSGYRMTYENGGKHNCYRAGTAQ</sequence>
<organism evidence="1 2">
    <name type="scientific">Trinickia caryophylli</name>
    <name type="common">Paraburkholderia caryophylli</name>
    <dbReference type="NCBI Taxonomy" id="28094"/>
    <lineage>
        <taxon>Bacteria</taxon>
        <taxon>Pseudomonadati</taxon>
        <taxon>Pseudomonadota</taxon>
        <taxon>Betaproteobacteria</taxon>
        <taxon>Burkholderiales</taxon>
        <taxon>Burkholderiaceae</taxon>
        <taxon>Trinickia</taxon>
    </lineage>
</organism>
<proteinExistence type="predicted"/>
<dbReference type="STRING" id="28094.SAMN06295900_113150"/>
<gene>
    <name evidence="1" type="ORF">SAMN06295900_113150</name>
</gene>
<evidence type="ECO:0000313" key="1">
    <source>
        <dbReference type="EMBL" id="SMF64044.1"/>
    </source>
</evidence>
<evidence type="ECO:0000313" key="2">
    <source>
        <dbReference type="Proteomes" id="UP000192911"/>
    </source>
</evidence>
<accession>A0A1X7G596</accession>
<dbReference type="OrthoDB" id="258587at2"/>
<dbReference type="EMBL" id="FXAH01000013">
    <property type="protein sequence ID" value="SMF64044.1"/>
    <property type="molecule type" value="Genomic_DNA"/>
</dbReference>
<dbReference type="AlphaFoldDB" id="A0A1X7G596"/>
<keyword evidence="2" id="KW-1185">Reference proteome</keyword>
<name>A0A1X7G596_TRICW</name>
<dbReference type="Gene3D" id="3.90.1720.10">
    <property type="entry name" value="endopeptidase domain like (from Nostoc punctiforme)"/>
    <property type="match status" value="1"/>
</dbReference>